<feature type="transmembrane region" description="Helical" evidence="9">
    <location>
        <begin position="639"/>
        <end position="660"/>
    </location>
</feature>
<evidence type="ECO:0000256" key="4">
    <source>
        <dbReference type="ARBA" id="ARBA00022847"/>
    </source>
</evidence>
<accession>A0AAD4MVB9</accession>
<dbReference type="PRINTS" id="PR00176">
    <property type="entry name" value="NANEUSMPORT"/>
</dbReference>
<keyword evidence="7" id="KW-0915">Sodium</keyword>
<protein>
    <submittedName>
        <fullName evidence="10">Sodium:neurotransmitter symporter family domain-containing protein</fullName>
    </submittedName>
</protein>
<evidence type="ECO:0000313" key="10">
    <source>
        <dbReference type="EMBL" id="KAI1702822.1"/>
    </source>
</evidence>
<evidence type="ECO:0000256" key="6">
    <source>
        <dbReference type="ARBA" id="ARBA00023136"/>
    </source>
</evidence>
<gene>
    <name evidence="10" type="ORF">DdX_15249</name>
</gene>
<dbReference type="GO" id="GO:0006865">
    <property type="term" value="P:amino acid transport"/>
    <property type="evidence" value="ECO:0007669"/>
    <property type="project" value="TreeGrafter"/>
</dbReference>
<keyword evidence="7" id="KW-0479">Metal-binding</keyword>
<comment type="subcellular location">
    <subcellularLocation>
        <location evidence="1">Membrane</location>
        <topology evidence="1">Multi-pass membrane protein</topology>
    </subcellularLocation>
</comment>
<keyword evidence="6 9" id="KW-0472">Membrane</keyword>
<evidence type="ECO:0000256" key="1">
    <source>
        <dbReference type="ARBA" id="ARBA00004141"/>
    </source>
</evidence>
<dbReference type="GO" id="GO:0043005">
    <property type="term" value="C:neuron projection"/>
    <property type="evidence" value="ECO:0007669"/>
    <property type="project" value="TreeGrafter"/>
</dbReference>
<evidence type="ECO:0000256" key="7">
    <source>
        <dbReference type="PIRSR" id="PIRSR600175-1"/>
    </source>
</evidence>
<dbReference type="PROSITE" id="PS50267">
    <property type="entry name" value="NA_NEUROTRAN_SYMP_3"/>
    <property type="match status" value="1"/>
</dbReference>
<keyword evidence="5 9" id="KW-1133">Transmembrane helix</keyword>
<name>A0AAD4MVB9_9BILA</name>
<feature type="binding site" evidence="7">
    <location>
        <position position="537"/>
    </location>
    <ligand>
        <name>Na(+)</name>
        <dbReference type="ChEBI" id="CHEBI:29101"/>
        <label>1</label>
    </ligand>
</feature>
<dbReference type="EMBL" id="JAKKPZ010000092">
    <property type="protein sequence ID" value="KAI1702822.1"/>
    <property type="molecule type" value="Genomic_DNA"/>
</dbReference>
<keyword evidence="4" id="KW-0769">Symport</keyword>
<dbReference type="AlphaFoldDB" id="A0AAD4MVB9"/>
<evidence type="ECO:0000313" key="11">
    <source>
        <dbReference type="Proteomes" id="UP001201812"/>
    </source>
</evidence>
<feature type="binding site" evidence="7">
    <location>
        <position position="534"/>
    </location>
    <ligand>
        <name>Na(+)</name>
        <dbReference type="ChEBI" id="CHEBI:29101"/>
        <label>1</label>
    </ligand>
</feature>
<feature type="transmembrane region" description="Helical" evidence="9">
    <location>
        <begin position="351"/>
        <end position="370"/>
    </location>
</feature>
<organism evidence="10 11">
    <name type="scientific">Ditylenchus destructor</name>
    <dbReference type="NCBI Taxonomy" id="166010"/>
    <lineage>
        <taxon>Eukaryota</taxon>
        <taxon>Metazoa</taxon>
        <taxon>Ecdysozoa</taxon>
        <taxon>Nematoda</taxon>
        <taxon>Chromadorea</taxon>
        <taxon>Rhabditida</taxon>
        <taxon>Tylenchina</taxon>
        <taxon>Tylenchomorpha</taxon>
        <taxon>Sphaerularioidea</taxon>
        <taxon>Anguinidae</taxon>
        <taxon>Anguininae</taxon>
        <taxon>Ditylenchus</taxon>
    </lineage>
</organism>
<feature type="binding site" evidence="7">
    <location>
        <position position="468"/>
    </location>
    <ligand>
        <name>Na(+)</name>
        <dbReference type="ChEBI" id="CHEBI:29101"/>
        <label>1</label>
    </ligand>
</feature>
<dbReference type="GO" id="GO:0005335">
    <property type="term" value="F:serotonin:sodium:chloride symporter activity"/>
    <property type="evidence" value="ECO:0007669"/>
    <property type="project" value="TreeGrafter"/>
</dbReference>
<evidence type="ECO:0000256" key="8">
    <source>
        <dbReference type="PIRSR" id="PIRSR600175-2"/>
    </source>
</evidence>
<dbReference type="GO" id="GO:0098793">
    <property type="term" value="C:presynapse"/>
    <property type="evidence" value="ECO:0007669"/>
    <property type="project" value="GOC"/>
</dbReference>
<sequence length="764" mass="84637">MLRWSSVRRHNFYYSEKGRTRYGANNLLAPDDFAEGMSGDGIPFLHENKPLPVGYDRLGRKFSLIPPTAVATNNGAGIRRRSVNPLVVGSTYHSAAFPMPVAPLGEIEDDSIEENGSPVKPTTELIPKPAPTVRKTSFCEIAIQNGGAAVAAFPSQSNISGLHARRRRSSVVREKWASKLEFLLAVIGYAVDLGNIWRFPSVCYKHGGGAFLIPYMVMLLVGGLPMFYMELALGQYHRSGCLSIWKKICPMFKGIGYGICFICTFIACFYNAIIAHAMYFFLSSIAFEVPWKNCNNTWNSANCRDALAFNENMNETTGANGAELMTPSQEFYLRAVLESHRSTGIDDLGGIKPSMAFCLFLVFLIVYFALWKGPRSSGKVVWVTATAPYLVLTILLIRGLTLPGAAKGISYYLTPNFDKLLEPAVWTAAATQIFFSLGPGFGVLLALSSYNDFNNNCYRDALVTSLINCFTSFFSGFVIFSTLGYMSELTNKPVSEVVGEGESSLIFVVYPQAIATMSYSSVWSLIFFLMLITLGIDSTFSGVEAFITGFCDEYPRILARRREIFVAVVICVYYVGSLPTVTYGGTYVIPFLDEYGVSLSVLFIVVCEMIAVCWFYGVRRFSEDIRLMLGFYPGLYWRVCWTCCPFFIGFIFALALISASFKPLVMEGYTYPIWSVYLGWIFRLLSCLSIPAYIVYLFCITKGSFVQRVKLCITAQQRAGSMNSTCPSLGAGNPGGAALAVDDRGNYHLVNLHIARRESSVVHL</sequence>
<evidence type="ECO:0000256" key="9">
    <source>
        <dbReference type="SAM" id="Phobius"/>
    </source>
</evidence>
<feature type="transmembrane region" description="Helical" evidence="9">
    <location>
        <begin position="176"/>
        <end position="197"/>
    </location>
</feature>
<dbReference type="GO" id="GO:0046872">
    <property type="term" value="F:metal ion binding"/>
    <property type="evidence" value="ECO:0007669"/>
    <property type="project" value="UniProtKB-KW"/>
</dbReference>
<dbReference type="InterPro" id="IPR037272">
    <property type="entry name" value="SNS_sf"/>
</dbReference>
<dbReference type="SUPFAM" id="SSF161070">
    <property type="entry name" value="SNF-like"/>
    <property type="match status" value="1"/>
</dbReference>
<feature type="transmembrane region" description="Helical" evidence="9">
    <location>
        <begin position="595"/>
        <end position="618"/>
    </location>
</feature>
<dbReference type="GO" id="GO:0051378">
    <property type="term" value="F:serotonin binding"/>
    <property type="evidence" value="ECO:0007669"/>
    <property type="project" value="TreeGrafter"/>
</dbReference>
<comment type="caution">
    <text evidence="10">The sequence shown here is derived from an EMBL/GenBank/DDBJ whole genome shotgun (WGS) entry which is preliminary data.</text>
</comment>
<feature type="binding site" evidence="7">
    <location>
        <position position="191"/>
    </location>
    <ligand>
        <name>Na(+)</name>
        <dbReference type="ChEBI" id="CHEBI:29101"/>
        <label>1</label>
    </ligand>
</feature>
<keyword evidence="3 9" id="KW-0812">Transmembrane</keyword>
<feature type="transmembrane region" description="Helical" evidence="9">
    <location>
        <begin position="209"/>
        <end position="233"/>
    </location>
</feature>
<dbReference type="Proteomes" id="UP001201812">
    <property type="component" value="Unassembled WGS sequence"/>
</dbReference>
<feature type="binding site" evidence="7">
    <location>
        <position position="436"/>
    </location>
    <ligand>
        <name>Na(+)</name>
        <dbReference type="ChEBI" id="CHEBI:29101"/>
        <label>1</label>
    </ligand>
</feature>
<feature type="transmembrane region" description="Helical" evidence="9">
    <location>
        <begin position="462"/>
        <end position="485"/>
    </location>
</feature>
<evidence type="ECO:0000256" key="5">
    <source>
        <dbReference type="ARBA" id="ARBA00022989"/>
    </source>
</evidence>
<feature type="transmembrane region" description="Helical" evidence="9">
    <location>
        <begin position="382"/>
        <end position="405"/>
    </location>
</feature>
<feature type="transmembrane region" description="Helical" evidence="9">
    <location>
        <begin position="425"/>
        <end position="450"/>
    </location>
</feature>
<feature type="binding site" evidence="7">
    <location>
        <position position="195"/>
    </location>
    <ligand>
        <name>Na(+)</name>
        <dbReference type="ChEBI" id="CHEBI:29101"/>
        <label>1</label>
    </ligand>
</feature>
<keyword evidence="8" id="KW-1015">Disulfide bond</keyword>
<dbReference type="GO" id="GO:0005886">
    <property type="term" value="C:plasma membrane"/>
    <property type="evidence" value="ECO:0007669"/>
    <property type="project" value="TreeGrafter"/>
</dbReference>
<proteinExistence type="predicted"/>
<feature type="transmembrane region" description="Helical" evidence="9">
    <location>
        <begin position="564"/>
        <end position="589"/>
    </location>
</feature>
<dbReference type="NCBIfam" id="NF037979">
    <property type="entry name" value="Na_transp"/>
    <property type="match status" value="1"/>
</dbReference>
<dbReference type="PANTHER" id="PTHR11616">
    <property type="entry name" value="SODIUM/CHLORIDE DEPENDENT TRANSPORTER"/>
    <property type="match status" value="1"/>
</dbReference>
<dbReference type="InterPro" id="IPR000175">
    <property type="entry name" value="Na/ntran_symport"/>
</dbReference>
<feature type="disulfide bond" evidence="8">
    <location>
        <begin position="294"/>
        <end position="303"/>
    </location>
</feature>
<evidence type="ECO:0000256" key="3">
    <source>
        <dbReference type="ARBA" id="ARBA00022692"/>
    </source>
</evidence>
<dbReference type="PANTHER" id="PTHR11616:SF279">
    <property type="entry name" value="SODIUM-DEPENDENT SEROTONIN TRANSPORTER"/>
    <property type="match status" value="1"/>
</dbReference>
<dbReference type="Pfam" id="PF00209">
    <property type="entry name" value="SNF"/>
    <property type="match status" value="1"/>
</dbReference>
<feature type="transmembrane region" description="Helical" evidence="9">
    <location>
        <begin position="254"/>
        <end position="282"/>
    </location>
</feature>
<keyword evidence="2" id="KW-0813">Transport</keyword>
<feature type="transmembrane region" description="Helical" evidence="9">
    <location>
        <begin position="680"/>
        <end position="700"/>
    </location>
</feature>
<feature type="binding site" evidence="7">
    <location>
        <position position="188"/>
    </location>
    <ligand>
        <name>Na(+)</name>
        <dbReference type="ChEBI" id="CHEBI:29101"/>
        <label>1</label>
    </ligand>
</feature>
<feature type="binding site" evidence="7">
    <location>
        <position position="190"/>
    </location>
    <ligand>
        <name>Na(+)</name>
        <dbReference type="ChEBI" id="CHEBI:29101"/>
        <label>1</label>
    </ligand>
</feature>
<feature type="binding site" evidence="7">
    <location>
        <position position="538"/>
    </location>
    <ligand>
        <name>Na(+)</name>
        <dbReference type="ChEBI" id="CHEBI:29101"/>
        <label>1</label>
    </ligand>
</feature>
<keyword evidence="11" id="KW-1185">Reference proteome</keyword>
<reference evidence="10" key="1">
    <citation type="submission" date="2022-01" db="EMBL/GenBank/DDBJ databases">
        <title>Genome Sequence Resource for Two Populations of Ditylenchus destructor, the Migratory Endoparasitic Phytonematode.</title>
        <authorList>
            <person name="Zhang H."/>
            <person name="Lin R."/>
            <person name="Xie B."/>
        </authorList>
    </citation>
    <scope>NUCLEOTIDE SEQUENCE</scope>
    <source>
        <strain evidence="10">BazhouSP</strain>
    </source>
</reference>
<feature type="transmembrane region" description="Helical" evidence="9">
    <location>
        <begin position="505"/>
        <end position="532"/>
    </location>
</feature>
<evidence type="ECO:0000256" key="2">
    <source>
        <dbReference type="ARBA" id="ARBA00022448"/>
    </source>
</evidence>